<evidence type="ECO:0000256" key="2">
    <source>
        <dbReference type="ARBA" id="ARBA00023125"/>
    </source>
</evidence>
<protein>
    <submittedName>
        <fullName evidence="5">Lrp/AsnC family transcriptional regulator</fullName>
    </submittedName>
</protein>
<dbReference type="InterPro" id="IPR000485">
    <property type="entry name" value="AsnC-type_HTH_dom"/>
</dbReference>
<dbReference type="PROSITE" id="PS50956">
    <property type="entry name" value="HTH_ASNC_2"/>
    <property type="match status" value="1"/>
</dbReference>
<organism evidence="5 6">
    <name type="scientific">Reyranella humidisoli</name>
    <dbReference type="NCBI Taxonomy" id="2849149"/>
    <lineage>
        <taxon>Bacteria</taxon>
        <taxon>Pseudomonadati</taxon>
        <taxon>Pseudomonadota</taxon>
        <taxon>Alphaproteobacteria</taxon>
        <taxon>Hyphomicrobiales</taxon>
        <taxon>Reyranellaceae</taxon>
        <taxon>Reyranella</taxon>
    </lineage>
</organism>
<accession>A0ABS6IIH4</accession>
<dbReference type="PROSITE" id="PS00519">
    <property type="entry name" value="HTH_ASNC_1"/>
    <property type="match status" value="1"/>
</dbReference>
<evidence type="ECO:0000313" key="6">
    <source>
        <dbReference type="Proteomes" id="UP000727907"/>
    </source>
</evidence>
<keyword evidence="3" id="KW-0804">Transcription</keyword>
<dbReference type="InterPro" id="IPR011991">
    <property type="entry name" value="ArsR-like_HTH"/>
</dbReference>
<evidence type="ECO:0000256" key="1">
    <source>
        <dbReference type="ARBA" id="ARBA00023015"/>
    </source>
</evidence>
<sequence>MISLDAIDRRILERLQHDGRLSNADLAEQVGLSSSPCWRRVKALEEAGVIKGYAAQVDAKSVGLSVNVFVSVSLSTQNEKALKDFERAAAERPEVMECYLMTGDSDYLLRVVVPDLEAYERFVMDFTKIQGIAQIRSSFALRPVKQGAALPLAPHIPLPR</sequence>
<gene>
    <name evidence="5" type="ORF">KQ910_11590</name>
</gene>
<dbReference type="EMBL" id="JAHOPB010000001">
    <property type="protein sequence ID" value="MBU8874406.1"/>
    <property type="molecule type" value="Genomic_DNA"/>
</dbReference>
<dbReference type="PANTHER" id="PTHR30154:SF34">
    <property type="entry name" value="TRANSCRIPTIONAL REGULATOR AZLB"/>
    <property type="match status" value="1"/>
</dbReference>
<dbReference type="Pfam" id="PF01037">
    <property type="entry name" value="AsnC_trans_reg"/>
    <property type="match status" value="1"/>
</dbReference>
<dbReference type="SMART" id="SM00344">
    <property type="entry name" value="HTH_ASNC"/>
    <property type="match status" value="1"/>
</dbReference>
<evidence type="ECO:0000259" key="4">
    <source>
        <dbReference type="PROSITE" id="PS50956"/>
    </source>
</evidence>
<dbReference type="InterPro" id="IPR019887">
    <property type="entry name" value="Tscrpt_reg_AsnC/Lrp_C"/>
</dbReference>
<keyword evidence="1" id="KW-0805">Transcription regulation</keyword>
<dbReference type="Proteomes" id="UP000727907">
    <property type="component" value="Unassembled WGS sequence"/>
</dbReference>
<dbReference type="InterPro" id="IPR019888">
    <property type="entry name" value="Tscrpt_reg_AsnC-like"/>
</dbReference>
<keyword evidence="6" id="KW-1185">Reference proteome</keyword>
<reference evidence="5 6" key="1">
    <citation type="submission" date="2021-06" db="EMBL/GenBank/DDBJ databases">
        <authorList>
            <person name="Lee D.H."/>
        </authorList>
    </citation>
    <scope>NUCLEOTIDE SEQUENCE [LARGE SCALE GENOMIC DNA]</scope>
    <source>
        <strain evidence="5 6">MMS21-HV4-11</strain>
    </source>
</reference>
<dbReference type="PANTHER" id="PTHR30154">
    <property type="entry name" value="LEUCINE-RESPONSIVE REGULATORY PROTEIN"/>
    <property type="match status" value="1"/>
</dbReference>
<comment type="caution">
    <text evidence="5">The sequence shown here is derived from an EMBL/GenBank/DDBJ whole genome shotgun (WGS) entry which is preliminary data.</text>
</comment>
<keyword evidence="2" id="KW-0238">DNA-binding</keyword>
<evidence type="ECO:0000313" key="5">
    <source>
        <dbReference type="EMBL" id="MBU8874406.1"/>
    </source>
</evidence>
<name>A0ABS6IIH4_9HYPH</name>
<proteinExistence type="predicted"/>
<dbReference type="Pfam" id="PF13412">
    <property type="entry name" value="HTH_24"/>
    <property type="match status" value="1"/>
</dbReference>
<dbReference type="RefSeq" id="WP_216959865.1">
    <property type="nucleotide sequence ID" value="NZ_JAHOPB010000001.1"/>
</dbReference>
<dbReference type="InterPro" id="IPR019885">
    <property type="entry name" value="Tscrpt_reg_HTH_AsnC-type_CS"/>
</dbReference>
<dbReference type="CDD" id="cd00090">
    <property type="entry name" value="HTH_ARSR"/>
    <property type="match status" value="1"/>
</dbReference>
<evidence type="ECO:0000256" key="3">
    <source>
        <dbReference type="ARBA" id="ARBA00023163"/>
    </source>
</evidence>
<feature type="domain" description="HTH asnC-type" evidence="4">
    <location>
        <begin position="4"/>
        <end position="65"/>
    </location>
</feature>